<dbReference type="InterPro" id="IPR003593">
    <property type="entry name" value="AAA+_ATPase"/>
</dbReference>
<dbReference type="SUPFAM" id="SSF52540">
    <property type="entry name" value="P-loop containing nucleoside triphosphate hydrolases"/>
    <property type="match status" value="1"/>
</dbReference>
<comment type="caution">
    <text evidence="6">The sequence shown here is derived from an EMBL/GenBank/DDBJ whole genome shotgun (WGS) entry which is preliminary data.</text>
</comment>
<keyword evidence="2" id="KW-0813">Transport</keyword>
<dbReference type="GO" id="GO:0005524">
    <property type="term" value="F:ATP binding"/>
    <property type="evidence" value="ECO:0007669"/>
    <property type="project" value="UniProtKB-KW"/>
</dbReference>
<evidence type="ECO:0000256" key="4">
    <source>
        <dbReference type="ARBA" id="ARBA00022840"/>
    </source>
</evidence>
<dbReference type="InterPro" id="IPR027417">
    <property type="entry name" value="P-loop_NTPase"/>
</dbReference>
<sequence>MTSRPVTGPTVPGVVTAAPPLSFAGVTRSFGRSRAVDAVSLTAGPGVVGLLGPNGAGKSTLLRIAATVLAPDRGEVRLLGLDPSRPDERLEVRRRLGYLPQAPGLYPGFTPFDLVDYVAVLKEHTHAARRREEVRRVLVSVGLEDDMHRKIRRLSGGTRQRVALAAALLGDPDLLVLDEPATGLDPEQRLRLRSLLSQARTVVMATHHIAEVSSVCHEVHVVLGGRVHFSGPPAGLAALAAGRVWEDDRPDPRAVHSWLTPAGTHRHVGEPPAGAALVAPTLDDGYLLLTAEARR</sequence>
<evidence type="ECO:0000256" key="3">
    <source>
        <dbReference type="ARBA" id="ARBA00022741"/>
    </source>
</evidence>
<comment type="similarity">
    <text evidence="1">Belongs to the ABC transporter superfamily.</text>
</comment>
<evidence type="ECO:0000256" key="1">
    <source>
        <dbReference type="ARBA" id="ARBA00005417"/>
    </source>
</evidence>
<dbReference type="SMART" id="SM00382">
    <property type="entry name" value="AAA"/>
    <property type="match status" value="1"/>
</dbReference>
<reference evidence="6" key="1">
    <citation type="submission" date="2023-06" db="EMBL/GenBank/DDBJ databases">
        <title>Draft genome sequence of Nocardioides sp. SOB72.</title>
        <authorList>
            <person name="Zhang G."/>
        </authorList>
    </citation>
    <scope>NUCLEOTIDE SEQUENCE</scope>
    <source>
        <strain evidence="6">SOB72</strain>
    </source>
</reference>
<evidence type="ECO:0000259" key="5">
    <source>
        <dbReference type="PROSITE" id="PS50893"/>
    </source>
</evidence>
<accession>A0ABT8EZD2</accession>
<evidence type="ECO:0000256" key="2">
    <source>
        <dbReference type="ARBA" id="ARBA00022448"/>
    </source>
</evidence>
<evidence type="ECO:0000313" key="7">
    <source>
        <dbReference type="Proteomes" id="UP001168537"/>
    </source>
</evidence>
<dbReference type="PANTHER" id="PTHR43335">
    <property type="entry name" value="ABC TRANSPORTER, ATP-BINDING PROTEIN"/>
    <property type="match status" value="1"/>
</dbReference>
<dbReference type="EMBL" id="JAUHJR010000012">
    <property type="protein sequence ID" value="MDN4163409.1"/>
    <property type="molecule type" value="Genomic_DNA"/>
</dbReference>
<feature type="domain" description="ABC transporter" evidence="5">
    <location>
        <begin position="21"/>
        <end position="249"/>
    </location>
</feature>
<proteinExistence type="inferred from homology"/>
<keyword evidence="4 6" id="KW-0067">ATP-binding</keyword>
<keyword evidence="7" id="KW-1185">Reference proteome</keyword>
<dbReference type="InterPro" id="IPR003439">
    <property type="entry name" value="ABC_transporter-like_ATP-bd"/>
</dbReference>
<gene>
    <name evidence="6" type="ORF">QWY29_18720</name>
</gene>
<dbReference type="Pfam" id="PF00005">
    <property type="entry name" value="ABC_tran"/>
    <property type="match status" value="1"/>
</dbReference>
<dbReference type="Gene3D" id="3.40.50.300">
    <property type="entry name" value="P-loop containing nucleotide triphosphate hydrolases"/>
    <property type="match status" value="1"/>
</dbReference>
<organism evidence="6 7">
    <name type="scientific">Nocardioides abyssi</name>
    <dbReference type="NCBI Taxonomy" id="3058370"/>
    <lineage>
        <taxon>Bacteria</taxon>
        <taxon>Bacillati</taxon>
        <taxon>Actinomycetota</taxon>
        <taxon>Actinomycetes</taxon>
        <taxon>Propionibacteriales</taxon>
        <taxon>Nocardioidaceae</taxon>
        <taxon>Nocardioides</taxon>
    </lineage>
</organism>
<dbReference type="Proteomes" id="UP001168537">
    <property type="component" value="Unassembled WGS sequence"/>
</dbReference>
<name>A0ABT8EZD2_9ACTN</name>
<evidence type="ECO:0000313" key="6">
    <source>
        <dbReference type="EMBL" id="MDN4163409.1"/>
    </source>
</evidence>
<keyword evidence="3" id="KW-0547">Nucleotide-binding</keyword>
<dbReference type="RefSeq" id="WP_300962722.1">
    <property type="nucleotide sequence ID" value="NZ_JAUHJR010000012.1"/>
</dbReference>
<dbReference type="PANTHER" id="PTHR43335:SF2">
    <property type="entry name" value="ABC TRANSPORTER, ATP-BINDING PROTEIN"/>
    <property type="match status" value="1"/>
</dbReference>
<dbReference type="PROSITE" id="PS50893">
    <property type="entry name" value="ABC_TRANSPORTER_2"/>
    <property type="match status" value="1"/>
</dbReference>
<protein>
    <submittedName>
        <fullName evidence="6">ATP-binding cassette domain-containing protein</fullName>
    </submittedName>
</protein>